<evidence type="ECO:0000313" key="12">
    <source>
        <dbReference type="Proteomes" id="UP000549394"/>
    </source>
</evidence>
<accession>A0A7I8WDB6</accession>
<feature type="transmembrane region" description="Helical" evidence="9">
    <location>
        <begin position="20"/>
        <end position="41"/>
    </location>
</feature>
<name>A0A7I8WDB6_9ANNE</name>
<dbReference type="EMBL" id="CAJFCJ010000033">
    <property type="protein sequence ID" value="CAD5126184.1"/>
    <property type="molecule type" value="Genomic_DNA"/>
</dbReference>
<keyword evidence="6 9" id="KW-0472">Membrane</keyword>
<evidence type="ECO:0000256" key="8">
    <source>
        <dbReference type="ARBA" id="ARBA00023224"/>
    </source>
</evidence>
<feature type="transmembrane region" description="Helical" evidence="9">
    <location>
        <begin position="231"/>
        <end position="256"/>
    </location>
</feature>
<dbReference type="PANTHER" id="PTHR24230:SF152">
    <property type="entry name" value="G-PROTEIN COUPLED RECEPTORS FAMILY 1 PROFILE DOMAIN-CONTAINING PROTEIN"/>
    <property type="match status" value="1"/>
</dbReference>
<dbReference type="PROSITE" id="PS50262">
    <property type="entry name" value="G_PROTEIN_RECEP_F1_2"/>
    <property type="match status" value="1"/>
</dbReference>
<dbReference type="PANTHER" id="PTHR24230">
    <property type="entry name" value="G-PROTEIN COUPLED RECEPTOR"/>
    <property type="match status" value="1"/>
</dbReference>
<dbReference type="AlphaFoldDB" id="A0A7I8WDB6"/>
<gene>
    <name evidence="11" type="ORF">DGYR_LOCUS13442</name>
</gene>
<organism evidence="11 12">
    <name type="scientific">Dimorphilus gyrociliatus</name>
    <dbReference type="NCBI Taxonomy" id="2664684"/>
    <lineage>
        <taxon>Eukaryota</taxon>
        <taxon>Metazoa</taxon>
        <taxon>Spiralia</taxon>
        <taxon>Lophotrochozoa</taxon>
        <taxon>Annelida</taxon>
        <taxon>Polychaeta</taxon>
        <taxon>Polychaeta incertae sedis</taxon>
        <taxon>Dinophilidae</taxon>
        <taxon>Dimorphilus</taxon>
    </lineage>
</organism>
<evidence type="ECO:0000256" key="4">
    <source>
        <dbReference type="ARBA" id="ARBA00022989"/>
    </source>
</evidence>
<sequence length="328" mass="37422">MANYTNDTATDSGYRLQHLLGIYLTPAIFITSLISNVALIVTIRNAELCNKSTVVYIISQAVADGVYSCLSLLTWAELFGIRSKSTEYGCLPITYAMNICGFLTVWYASLMCFDYILYFRNWKIAIKLRTRTAARLIVILVALFAAAIYINTTLLNNVDTGNTSQSFCRPNNEEIYWVLDFFDMIFNGLIATMTLITLCICIIKEVRNFHKSKPETNGEVGKFSSQLTHCVVAIASAHVFTSLPVIFLRILASGIIPQNWTFNNNYPFIILHVLYQIRFTLNYFIMFTLSPEFRRTFFNSIRSMKSRRRPQIRIPNQAAESEMIELKG</sequence>
<keyword evidence="3 9" id="KW-0812">Transmembrane</keyword>
<evidence type="ECO:0000256" key="7">
    <source>
        <dbReference type="ARBA" id="ARBA00023170"/>
    </source>
</evidence>
<comment type="subcellular location">
    <subcellularLocation>
        <location evidence="1">Cell membrane</location>
        <topology evidence="1">Multi-pass membrane protein</topology>
    </subcellularLocation>
</comment>
<keyword evidence="5" id="KW-0297">G-protein coupled receptor</keyword>
<evidence type="ECO:0000256" key="3">
    <source>
        <dbReference type="ARBA" id="ARBA00022692"/>
    </source>
</evidence>
<dbReference type="GO" id="GO:0007218">
    <property type="term" value="P:neuropeptide signaling pathway"/>
    <property type="evidence" value="ECO:0007669"/>
    <property type="project" value="TreeGrafter"/>
</dbReference>
<reference evidence="11 12" key="1">
    <citation type="submission" date="2020-08" db="EMBL/GenBank/DDBJ databases">
        <authorList>
            <person name="Hejnol A."/>
        </authorList>
    </citation>
    <scope>NUCLEOTIDE SEQUENCE [LARGE SCALE GENOMIC DNA]</scope>
</reference>
<dbReference type="InterPro" id="IPR017452">
    <property type="entry name" value="GPCR_Rhodpsn_7TM"/>
</dbReference>
<keyword evidence="7" id="KW-0675">Receptor</keyword>
<keyword evidence="8" id="KW-0807">Transducer</keyword>
<proteinExistence type="predicted"/>
<feature type="transmembrane region" description="Helical" evidence="9">
    <location>
        <begin position="175"/>
        <end position="203"/>
    </location>
</feature>
<evidence type="ECO:0000256" key="1">
    <source>
        <dbReference type="ARBA" id="ARBA00004651"/>
    </source>
</evidence>
<keyword evidence="2" id="KW-1003">Cell membrane</keyword>
<keyword evidence="12" id="KW-1185">Reference proteome</keyword>
<evidence type="ECO:0000259" key="10">
    <source>
        <dbReference type="PROSITE" id="PS50262"/>
    </source>
</evidence>
<protein>
    <submittedName>
        <fullName evidence="11">DgyrCDS14354</fullName>
    </submittedName>
</protein>
<evidence type="ECO:0000256" key="9">
    <source>
        <dbReference type="SAM" id="Phobius"/>
    </source>
</evidence>
<feature type="domain" description="G-protein coupled receptors family 1 profile" evidence="10">
    <location>
        <begin position="35"/>
        <end position="286"/>
    </location>
</feature>
<evidence type="ECO:0000256" key="2">
    <source>
        <dbReference type="ARBA" id="ARBA00022475"/>
    </source>
</evidence>
<feature type="transmembrane region" description="Helical" evidence="9">
    <location>
        <begin position="136"/>
        <end position="155"/>
    </location>
</feature>
<dbReference type="GO" id="GO:0005886">
    <property type="term" value="C:plasma membrane"/>
    <property type="evidence" value="ECO:0007669"/>
    <property type="project" value="UniProtKB-SubCell"/>
</dbReference>
<evidence type="ECO:0000256" key="6">
    <source>
        <dbReference type="ARBA" id="ARBA00023136"/>
    </source>
</evidence>
<dbReference type="SUPFAM" id="SSF81321">
    <property type="entry name" value="Family A G protein-coupled receptor-like"/>
    <property type="match status" value="1"/>
</dbReference>
<keyword evidence="4 9" id="KW-1133">Transmembrane helix</keyword>
<feature type="transmembrane region" description="Helical" evidence="9">
    <location>
        <begin position="53"/>
        <end position="75"/>
    </location>
</feature>
<feature type="transmembrane region" description="Helical" evidence="9">
    <location>
        <begin position="95"/>
        <end position="116"/>
    </location>
</feature>
<dbReference type="GO" id="GO:0008528">
    <property type="term" value="F:G protein-coupled peptide receptor activity"/>
    <property type="evidence" value="ECO:0007669"/>
    <property type="project" value="TreeGrafter"/>
</dbReference>
<comment type="caution">
    <text evidence="11">The sequence shown here is derived from an EMBL/GenBank/DDBJ whole genome shotgun (WGS) entry which is preliminary data.</text>
</comment>
<evidence type="ECO:0000313" key="11">
    <source>
        <dbReference type="EMBL" id="CAD5126184.1"/>
    </source>
</evidence>
<dbReference type="Proteomes" id="UP000549394">
    <property type="component" value="Unassembled WGS sequence"/>
</dbReference>
<evidence type="ECO:0000256" key="5">
    <source>
        <dbReference type="ARBA" id="ARBA00023040"/>
    </source>
</evidence>
<feature type="transmembrane region" description="Helical" evidence="9">
    <location>
        <begin position="268"/>
        <end position="289"/>
    </location>
</feature>
<dbReference type="Gene3D" id="1.20.1070.10">
    <property type="entry name" value="Rhodopsin 7-helix transmembrane proteins"/>
    <property type="match status" value="1"/>
</dbReference>